<keyword evidence="2" id="KW-1185">Reference proteome</keyword>
<protein>
    <submittedName>
        <fullName evidence="1">Uncharacterized protein</fullName>
    </submittedName>
</protein>
<evidence type="ECO:0000313" key="2">
    <source>
        <dbReference type="Proteomes" id="UP000292282"/>
    </source>
</evidence>
<evidence type="ECO:0000313" key="1">
    <source>
        <dbReference type="EMBL" id="TBU11294.1"/>
    </source>
</evidence>
<proteinExistence type="predicted"/>
<organism evidence="1 2">
    <name type="scientific">Hamiltosporidium tvaerminnensis</name>
    <dbReference type="NCBI Taxonomy" id="1176355"/>
    <lineage>
        <taxon>Eukaryota</taxon>
        <taxon>Fungi</taxon>
        <taxon>Fungi incertae sedis</taxon>
        <taxon>Microsporidia</taxon>
        <taxon>Dubosqiidae</taxon>
        <taxon>Hamiltosporidium</taxon>
    </lineage>
</organism>
<reference evidence="1 2" key="1">
    <citation type="submission" date="2017-12" db="EMBL/GenBank/DDBJ databases">
        <authorList>
            <person name="Pombert J.-F."/>
            <person name="Haag K.L."/>
            <person name="Ebert D."/>
        </authorList>
    </citation>
    <scope>NUCLEOTIDE SEQUENCE [LARGE SCALE GENOMIC DNA]</scope>
    <source>
        <strain evidence="1">IL-G-3</strain>
    </source>
</reference>
<comment type="caution">
    <text evidence="1">The sequence shown here is derived from an EMBL/GenBank/DDBJ whole genome shotgun (WGS) entry which is preliminary data.</text>
</comment>
<dbReference type="EMBL" id="PITK01001280">
    <property type="protein sequence ID" value="TBU11294.1"/>
    <property type="molecule type" value="Genomic_DNA"/>
</dbReference>
<dbReference type="Proteomes" id="UP000292282">
    <property type="component" value="Unassembled WGS sequence"/>
</dbReference>
<sequence>MLEGIESNNKYIYRGVNNRDNNKYNYRGVNNREVANKRVLIIESNNKYIYREGVNISSKGVSINSKGVIISSIVANKRVLNISSSKKEGVNISSSK</sequence>
<accession>A0A4Q9LS64</accession>
<name>A0A4Q9LS64_9MICR</name>
<gene>
    <name evidence="1" type="ORF">CWI38_1280p0030</name>
</gene>
<dbReference type="AlphaFoldDB" id="A0A4Q9LS64"/>
<dbReference type="VEuPathDB" id="MicrosporidiaDB:CWI38_1280p0030"/>